<dbReference type="SUPFAM" id="SSF103473">
    <property type="entry name" value="MFS general substrate transporter"/>
    <property type="match status" value="1"/>
</dbReference>
<feature type="transmembrane region" description="Helical" evidence="7">
    <location>
        <begin position="240"/>
        <end position="261"/>
    </location>
</feature>
<dbReference type="Pfam" id="PF07690">
    <property type="entry name" value="MFS_1"/>
    <property type="match status" value="1"/>
</dbReference>
<dbReference type="PROSITE" id="PS50850">
    <property type="entry name" value="MFS"/>
    <property type="match status" value="1"/>
</dbReference>
<dbReference type="InterPro" id="IPR036259">
    <property type="entry name" value="MFS_trans_sf"/>
</dbReference>
<evidence type="ECO:0000256" key="2">
    <source>
        <dbReference type="ARBA" id="ARBA00022448"/>
    </source>
</evidence>
<feature type="compositionally biased region" description="Low complexity" evidence="6">
    <location>
        <begin position="103"/>
        <end position="113"/>
    </location>
</feature>
<keyword evidence="3 7" id="KW-0812">Transmembrane</keyword>
<accession>A0ABW9QNU4</accession>
<keyword evidence="4 7" id="KW-1133">Transmembrane helix</keyword>
<feature type="transmembrane region" description="Helical" evidence="7">
    <location>
        <begin position="183"/>
        <end position="201"/>
    </location>
</feature>
<evidence type="ECO:0000256" key="1">
    <source>
        <dbReference type="ARBA" id="ARBA00004651"/>
    </source>
</evidence>
<dbReference type="PANTHER" id="PTHR23506">
    <property type="entry name" value="GH10249P"/>
    <property type="match status" value="1"/>
</dbReference>
<feature type="transmembrane region" description="Helical" evidence="7">
    <location>
        <begin position="267"/>
        <end position="288"/>
    </location>
</feature>
<evidence type="ECO:0000313" key="9">
    <source>
        <dbReference type="EMBL" id="MST31153.1"/>
    </source>
</evidence>
<name>A0ABW9QNU4_9ACTN</name>
<proteinExistence type="predicted"/>
<feature type="non-terminal residue" evidence="9">
    <location>
        <position position="292"/>
    </location>
</feature>
<feature type="domain" description="Major facilitator superfamily (MFS) profile" evidence="8">
    <location>
        <begin position="117"/>
        <end position="292"/>
    </location>
</feature>
<dbReference type="Proteomes" id="UP000437736">
    <property type="component" value="Unassembled WGS sequence"/>
</dbReference>
<dbReference type="Gene3D" id="1.20.1250.20">
    <property type="entry name" value="MFS general substrate transporter like domains"/>
    <property type="match status" value="1"/>
</dbReference>
<gene>
    <name evidence="9" type="ORF">GHK86_00210</name>
</gene>
<keyword evidence="10" id="KW-1185">Reference proteome</keyword>
<organism evidence="9 10">
    <name type="scientific">Acidiferrimicrobium australe</name>
    <dbReference type="NCBI Taxonomy" id="2664430"/>
    <lineage>
        <taxon>Bacteria</taxon>
        <taxon>Bacillati</taxon>
        <taxon>Actinomycetota</taxon>
        <taxon>Acidimicrobiia</taxon>
        <taxon>Acidimicrobiales</taxon>
        <taxon>Acidimicrobiaceae</taxon>
        <taxon>Acidiferrimicrobium</taxon>
    </lineage>
</organism>
<evidence type="ECO:0000256" key="5">
    <source>
        <dbReference type="ARBA" id="ARBA00023136"/>
    </source>
</evidence>
<dbReference type="EMBL" id="WJHE01000008">
    <property type="protein sequence ID" value="MST31153.1"/>
    <property type="molecule type" value="Genomic_DNA"/>
</dbReference>
<dbReference type="InterPro" id="IPR011701">
    <property type="entry name" value="MFS"/>
</dbReference>
<keyword evidence="5 7" id="KW-0472">Membrane</keyword>
<feature type="region of interest" description="Disordered" evidence="6">
    <location>
        <begin position="90"/>
        <end position="113"/>
    </location>
</feature>
<reference evidence="9 10" key="1">
    <citation type="submission" date="2019-11" db="EMBL/GenBank/DDBJ databases">
        <title>Acidiferrimicrobium australis gen. nov., sp. nov., an acidophilic and obligately heterotrophic, member of the Actinobacteria that catalyses dissimilatory oxido- reduction of iron isolated from metal-rich acidic water in Chile.</title>
        <authorList>
            <person name="Gonzalez D."/>
            <person name="Huber K."/>
            <person name="Hedrich S."/>
            <person name="Rojas-Villalobos C."/>
            <person name="Quatrini R."/>
            <person name="Dinamarca M.A."/>
            <person name="Schwarz A."/>
            <person name="Canales C."/>
            <person name="Nancucheo I."/>
        </authorList>
    </citation>
    <scope>NUCLEOTIDE SEQUENCE [LARGE SCALE GENOMIC DNA]</scope>
    <source>
        <strain evidence="9 10">USS-CCA1</strain>
    </source>
</reference>
<protein>
    <submittedName>
        <fullName evidence="9">MFS transporter</fullName>
    </submittedName>
</protein>
<feature type="transmembrane region" description="Helical" evidence="7">
    <location>
        <begin position="119"/>
        <end position="141"/>
    </location>
</feature>
<dbReference type="PANTHER" id="PTHR23506:SF23">
    <property type="entry name" value="GH10249P"/>
    <property type="match status" value="1"/>
</dbReference>
<comment type="caution">
    <text evidence="9">The sequence shown here is derived from an EMBL/GenBank/DDBJ whole genome shotgun (WGS) entry which is preliminary data.</text>
</comment>
<feature type="region of interest" description="Disordered" evidence="6">
    <location>
        <begin position="1"/>
        <end position="63"/>
    </location>
</feature>
<evidence type="ECO:0000259" key="8">
    <source>
        <dbReference type="PROSITE" id="PS50850"/>
    </source>
</evidence>
<feature type="compositionally biased region" description="Gly residues" evidence="6">
    <location>
        <begin position="39"/>
        <end position="52"/>
    </location>
</feature>
<evidence type="ECO:0000313" key="10">
    <source>
        <dbReference type="Proteomes" id="UP000437736"/>
    </source>
</evidence>
<feature type="transmembrane region" description="Helical" evidence="7">
    <location>
        <begin position="207"/>
        <end position="228"/>
    </location>
</feature>
<evidence type="ECO:0000256" key="6">
    <source>
        <dbReference type="SAM" id="MobiDB-lite"/>
    </source>
</evidence>
<comment type="subcellular location">
    <subcellularLocation>
        <location evidence="1">Cell membrane</location>
        <topology evidence="1">Multi-pass membrane protein</topology>
    </subcellularLocation>
</comment>
<feature type="transmembrane region" description="Helical" evidence="7">
    <location>
        <begin position="153"/>
        <end position="174"/>
    </location>
</feature>
<dbReference type="InterPro" id="IPR020846">
    <property type="entry name" value="MFS_dom"/>
</dbReference>
<dbReference type="InterPro" id="IPR050930">
    <property type="entry name" value="MFS_Vesicular_Transporter"/>
</dbReference>
<evidence type="ECO:0000256" key="4">
    <source>
        <dbReference type="ARBA" id="ARBA00022989"/>
    </source>
</evidence>
<evidence type="ECO:0000256" key="7">
    <source>
        <dbReference type="SAM" id="Phobius"/>
    </source>
</evidence>
<keyword evidence="2" id="KW-0813">Transport</keyword>
<sequence>MGDGRLGVAEPLRRPPERAGVGHRHQGPQLPQADPPVEGPGGDVLVVGGGSNGNDRSSRSLWPDPFHKHRIRVPVCFILQGLNEENLHVRTDLAREDGPAATRPGSGPRSRRPAGGVSALVYALIFVTAVSQATIVPLLPTVAHRYGLRASELAWVLTLPSLAMLVTSTPIGLLGDRLGNRRVTLAGGGLLAVAALAQGVPSLPVLVLGRLLFGVGYGALWTTGLAWLAGLDPGTSARRLGGTVTASAVGATVGPTLAGVLASRYGFAVPFLVAGAVTAVVAAALVGLRGGG</sequence>
<evidence type="ECO:0000256" key="3">
    <source>
        <dbReference type="ARBA" id="ARBA00022692"/>
    </source>
</evidence>